<name>A0A1G7YEM6_9BACT</name>
<dbReference type="AlphaFoldDB" id="A0A1G7YEM6"/>
<organism evidence="2 3">
    <name type="scientific">Dyadobacter soli</name>
    <dbReference type="NCBI Taxonomy" id="659014"/>
    <lineage>
        <taxon>Bacteria</taxon>
        <taxon>Pseudomonadati</taxon>
        <taxon>Bacteroidota</taxon>
        <taxon>Cytophagia</taxon>
        <taxon>Cytophagales</taxon>
        <taxon>Spirosomataceae</taxon>
        <taxon>Dyadobacter</taxon>
    </lineage>
</organism>
<evidence type="ECO:0000313" key="2">
    <source>
        <dbReference type="EMBL" id="SDG94853.1"/>
    </source>
</evidence>
<proteinExistence type="predicted"/>
<protein>
    <submittedName>
        <fullName evidence="2">Uncharacterized protein</fullName>
    </submittedName>
</protein>
<evidence type="ECO:0000256" key="1">
    <source>
        <dbReference type="SAM" id="Phobius"/>
    </source>
</evidence>
<gene>
    <name evidence="2" type="ORF">SAMN04487996_1263</name>
</gene>
<reference evidence="3" key="1">
    <citation type="submission" date="2016-10" db="EMBL/GenBank/DDBJ databases">
        <authorList>
            <person name="Varghese N."/>
            <person name="Submissions S."/>
        </authorList>
    </citation>
    <scope>NUCLEOTIDE SEQUENCE [LARGE SCALE GENOMIC DNA]</scope>
    <source>
        <strain evidence="3">DSM 25329</strain>
    </source>
</reference>
<dbReference type="STRING" id="659014.SAMN04487996_1263"/>
<feature type="transmembrane region" description="Helical" evidence="1">
    <location>
        <begin position="73"/>
        <end position="93"/>
    </location>
</feature>
<keyword evidence="1" id="KW-0812">Transmembrane</keyword>
<keyword evidence="3" id="KW-1185">Reference proteome</keyword>
<sequence length="106" mass="12288">MNSCNRIHGLFCFSFIKTTPTTAAGKMQPIHYLRHANMKKMTLLKKFLLFVLLVATNISLYYSVIILEPQVDYRVVFIVVRAMLVTSVLMQVLTATGFMKEEKPWW</sequence>
<evidence type="ECO:0000313" key="3">
    <source>
        <dbReference type="Proteomes" id="UP000198748"/>
    </source>
</evidence>
<feature type="transmembrane region" description="Helical" evidence="1">
    <location>
        <begin position="47"/>
        <end position="67"/>
    </location>
</feature>
<accession>A0A1G7YEM6</accession>
<dbReference type="Proteomes" id="UP000198748">
    <property type="component" value="Unassembled WGS sequence"/>
</dbReference>
<dbReference type="EMBL" id="FNAN01000026">
    <property type="protein sequence ID" value="SDG94853.1"/>
    <property type="molecule type" value="Genomic_DNA"/>
</dbReference>
<keyword evidence="1" id="KW-0472">Membrane</keyword>
<keyword evidence="1" id="KW-1133">Transmembrane helix</keyword>